<comment type="similarity">
    <text evidence="2">Belongs to the major facilitator superfamily.</text>
</comment>
<dbReference type="Gene3D" id="1.20.1250.20">
    <property type="entry name" value="MFS general substrate transporter like domains"/>
    <property type="match status" value="2"/>
</dbReference>
<dbReference type="Pfam" id="PF07690">
    <property type="entry name" value="MFS_1"/>
    <property type="match status" value="1"/>
</dbReference>
<gene>
    <name evidence="9" type="ORF">ERS852471_01167</name>
</gene>
<keyword evidence="6 7" id="KW-0472">Membrane</keyword>
<evidence type="ECO:0000256" key="2">
    <source>
        <dbReference type="ARBA" id="ARBA00008335"/>
    </source>
</evidence>
<proteinExistence type="inferred from homology"/>
<comment type="subcellular location">
    <subcellularLocation>
        <location evidence="1">Cell membrane</location>
        <topology evidence="1">Multi-pass membrane protein</topology>
    </subcellularLocation>
</comment>
<dbReference type="OrthoDB" id="9769325at2"/>
<dbReference type="InterPro" id="IPR051788">
    <property type="entry name" value="MFS_Transporter"/>
</dbReference>
<dbReference type="GO" id="GO:0005886">
    <property type="term" value="C:plasma membrane"/>
    <property type="evidence" value="ECO:0007669"/>
    <property type="project" value="UniProtKB-SubCell"/>
</dbReference>
<evidence type="ECO:0000256" key="3">
    <source>
        <dbReference type="ARBA" id="ARBA00022448"/>
    </source>
</evidence>
<name>A0A174DDL7_9CLOT</name>
<feature type="transmembrane region" description="Helical" evidence="7">
    <location>
        <begin position="171"/>
        <end position="193"/>
    </location>
</feature>
<dbReference type="InterPro" id="IPR011701">
    <property type="entry name" value="MFS"/>
</dbReference>
<dbReference type="PANTHER" id="PTHR23514">
    <property type="entry name" value="BYPASS OF STOP CODON PROTEIN 6"/>
    <property type="match status" value="1"/>
</dbReference>
<dbReference type="EMBL" id="CYZX01000006">
    <property type="protein sequence ID" value="CUO22135.1"/>
    <property type="molecule type" value="Genomic_DNA"/>
</dbReference>
<reference evidence="9 10" key="1">
    <citation type="submission" date="2015-09" db="EMBL/GenBank/DDBJ databases">
        <authorList>
            <consortium name="Pathogen Informatics"/>
        </authorList>
    </citation>
    <scope>NUCLEOTIDE SEQUENCE [LARGE SCALE GENOMIC DNA]</scope>
    <source>
        <strain evidence="9 10">2789STDY5834856</strain>
    </source>
</reference>
<keyword evidence="5 7" id="KW-1133">Transmembrane helix</keyword>
<evidence type="ECO:0000256" key="7">
    <source>
        <dbReference type="SAM" id="Phobius"/>
    </source>
</evidence>
<feature type="transmembrane region" description="Helical" evidence="7">
    <location>
        <begin position="46"/>
        <end position="64"/>
    </location>
</feature>
<evidence type="ECO:0000313" key="9">
    <source>
        <dbReference type="EMBL" id="CUO22135.1"/>
    </source>
</evidence>
<feature type="transmembrane region" description="Helical" evidence="7">
    <location>
        <begin position="76"/>
        <end position="96"/>
    </location>
</feature>
<keyword evidence="3" id="KW-0813">Transport</keyword>
<feature type="transmembrane region" description="Helical" evidence="7">
    <location>
        <begin position="145"/>
        <end position="165"/>
    </location>
</feature>
<feature type="transmembrane region" description="Helical" evidence="7">
    <location>
        <begin position="339"/>
        <end position="361"/>
    </location>
</feature>
<dbReference type="PROSITE" id="PS50850">
    <property type="entry name" value="MFS"/>
    <property type="match status" value="1"/>
</dbReference>
<evidence type="ECO:0000256" key="4">
    <source>
        <dbReference type="ARBA" id="ARBA00022692"/>
    </source>
</evidence>
<dbReference type="PANTHER" id="PTHR23514:SF3">
    <property type="entry name" value="BYPASS OF STOP CODON PROTEIN 6"/>
    <property type="match status" value="1"/>
</dbReference>
<sequence>MRSEKSYKWTIIACYIGYFVQATVINLVPILFVTLREGYGLSYSQLGALVLINFVTQVIFDVVFSRPVDKYGFRPFVVVAHGICALGLILFSITPRVFSENIFAGFVLSTIIFSGGGGLLELVISPIIDSIPSDDKATAMSLLHSFYAWGQVTVVVITSIFLFSFGKEKWWIIMMIWAIVPIVNFFIFMRVPLTQKLHESKIMKIRELIKNPIFIVAFFAIMLGAASEVSMNQWAATYMERGLLIPKFVGDMLGMCFFAIMLGIGRAIYGVYGSRININKVMIWGSLGAAICYLVVAISPYNWLSIIACGICGIFVSLLWPGTLVVASSRLPLAGASMFALLAAAGDVGAAIGPWLIGRVTDFTTSNWTSSASYSINSEQFGLRVAILLAAVFPILTMIFHSILKNIKVKQKSYECEKISYGE</sequence>
<feature type="transmembrane region" description="Helical" evidence="7">
    <location>
        <begin position="213"/>
        <end position="236"/>
    </location>
</feature>
<feature type="transmembrane region" description="Helical" evidence="7">
    <location>
        <begin position="304"/>
        <end position="327"/>
    </location>
</feature>
<organism evidence="9 10">
    <name type="scientific">Clostridium disporicum</name>
    <dbReference type="NCBI Taxonomy" id="84024"/>
    <lineage>
        <taxon>Bacteria</taxon>
        <taxon>Bacillati</taxon>
        <taxon>Bacillota</taxon>
        <taxon>Clostridia</taxon>
        <taxon>Eubacteriales</taxon>
        <taxon>Clostridiaceae</taxon>
        <taxon>Clostridium</taxon>
    </lineage>
</organism>
<dbReference type="SUPFAM" id="SSF103473">
    <property type="entry name" value="MFS general substrate transporter"/>
    <property type="match status" value="1"/>
</dbReference>
<dbReference type="RefSeq" id="WP_055264681.1">
    <property type="nucleotide sequence ID" value="NZ_CABIXQ010000006.1"/>
</dbReference>
<evidence type="ECO:0000256" key="6">
    <source>
        <dbReference type="ARBA" id="ARBA00023136"/>
    </source>
</evidence>
<evidence type="ECO:0000256" key="5">
    <source>
        <dbReference type="ARBA" id="ARBA00022989"/>
    </source>
</evidence>
<keyword evidence="4 7" id="KW-0812">Transmembrane</keyword>
<feature type="transmembrane region" description="Helical" evidence="7">
    <location>
        <begin position="12"/>
        <end position="34"/>
    </location>
</feature>
<evidence type="ECO:0000259" key="8">
    <source>
        <dbReference type="PROSITE" id="PS50850"/>
    </source>
</evidence>
<feature type="domain" description="Major facilitator superfamily (MFS) profile" evidence="8">
    <location>
        <begin position="10"/>
        <end position="409"/>
    </location>
</feature>
<feature type="transmembrane region" description="Helical" evidence="7">
    <location>
        <begin position="281"/>
        <end position="298"/>
    </location>
</feature>
<dbReference type="GO" id="GO:0022857">
    <property type="term" value="F:transmembrane transporter activity"/>
    <property type="evidence" value="ECO:0007669"/>
    <property type="project" value="InterPro"/>
</dbReference>
<dbReference type="InterPro" id="IPR036259">
    <property type="entry name" value="MFS_trans_sf"/>
</dbReference>
<evidence type="ECO:0000256" key="1">
    <source>
        <dbReference type="ARBA" id="ARBA00004651"/>
    </source>
</evidence>
<accession>A0A174DDL7</accession>
<protein>
    <submittedName>
        <fullName evidence="9">Major facilitator superfamily transporter</fullName>
    </submittedName>
</protein>
<feature type="transmembrane region" description="Helical" evidence="7">
    <location>
        <begin position="102"/>
        <end position="124"/>
    </location>
</feature>
<dbReference type="Proteomes" id="UP000095594">
    <property type="component" value="Unassembled WGS sequence"/>
</dbReference>
<evidence type="ECO:0000313" key="10">
    <source>
        <dbReference type="Proteomes" id="UP000095594"/>
    </source>
</evidence>
<dbReference type="InterPro" id="IPR020846">
    <property type="entry name" value="MFS_dom"/>
</dbReference>
<dbReference type="AlphaFoldDB" id="A0A174DDL7"/>
<feature type="transmembrane region" description="Helical" evidence="7">
    <location>
        <begin position="381"/>
        <end position="404"/>
    </location>
</feature>
<feature type="transmembrane region" description="Helical" evidence="7">
    <location>
        <begin position="248"/>
        <end position="269"/>
    </location>
</feature>